<dbReference type="EMBL" id="JAXQNO010000014">
    <property type="protein sequence ID" value="KAK4784269.1"/>
    <property type="molecule type" value="Genomic_DNA"/>
</dbReference>
<evidence type="ECO:0000256" key="1">
    <source>
        <dbReference type="SAM" id="Phobius"/>
    </source>
</evidence>
<gene>
    <name evidence="2" type="ORF">SAY86_018637</name>
</gene>
<dbReference type="AlphaFoldDB" id="A0AAN7LGM5"/>
<organism evidence="2 3">
    <name type="scientific">Trapa natans</name>
    <name type="common">Water chestnut</name>
    <dbReference type="NCBI Taxonomy" id="22666"/>
    <lineage>
        <taxon>Eukaryota</taxon>
        <taxon>Viridiplantae</taxon>
        <taxon>Streptophyta</taxon>
        <taxon>Embryophyta</taxon>
        <taxon>Tracheophyta</taxon>
        <taxon>Spermatophyta</taxon>
        <taxon>Magnoliopsida</taxon>
        <taxon>eudicotyledons</taxon>
        <taxon>Gunneridae</taxon>
        <taxon>Pentapetalae</taxon>
        <taxon>rosids</taxon>
        <taxon>malvids</taxon>
        <taxon>Myrtales</taxon>
        <taxon>Lythraceae</taxon>
        <taxon>Trapa</taxon>
    </lineage>
</organism>
<protein>
    <submittedName>
        <fullName evidence="2">Uncharacterized protein</fullName>
    </submittedName>
</protein>
<dbReference type="Pfam" id="PF13855">
    <property type="entry name" value="LRR_8"/>
    <property type="match status" value="1"/>
</dbReference>
<evidence type="ECO:0000313" key="3">
    <source>
        <dbReference type="Proteomes" id="UP001346149"/>
    </source>
</evidence>
<reference evidence="2 3" key="1">
    <citation type="journal article" date="2023" name="Hortic Res">
        <title>Pangenome of water caltrop reveals structural variations and asymmetric subgenome divergence after allopolyploidization.</title>
        <authorList>
            <person name="Zhang X."/>
            <person name="Chen Y."/>
            <person name="Wang L."/>
            <person name="Yuan Y."/>
            <person name="Fang M."/>
            <person name="Shi L."/>
            <person name="Lu R."/>
            <person name="Comes H.P."/>
            <person name="Ma Y."/>
            <person name="Chen Y."/>
            <person name="Huang G."/>
            <person name="Zhou Y."/>
            <person name="Zheng Z."/>
            <person name="Qiu Y."/>
        </authorList>
    </citation>
    <scope>NUCLEOTIDE SEQUENCE [LARGE SCALE GENOMIC DNA]</scope>
    <source>
        <strain evidence="2">F231</strain>
    </source>
</reference>
<dbReference type="Proteomes" id="UP001346149">
    <property type="component" value="Unassembled WGS sequence"/>
</dbReference>
<evidence type="ECO:0000313" key="2">
    <source>
        <dbReference type="EMBL" id="KAK4784269.1"/>
    </source>
</evidence>
<feature type="transmembrane region" description="Helical" evidence="1">
    <location>
        <begin position="202"/>
        <end position="225"/>
    </location>
</feature>
<proteinExistence type="predicted"/>
<keyword evidence="1" id="KW-0472">Membrane</keyword>
<dbReference type="PANTHER" id="PTHR45631">
    <property type="entry name" value="OS07G0107800 PROTEIN-RELATED"/>
    <property type="match status" value="1"/>
</dbReference>
<accession>A0AAN7LGM5</accession>
<comment type="caution">
    <text evidence="2">The sequence shown here is derived from an EMBL/GenBank/DDBJ whole genome shotgun (WGS) entry which is preliminary data.</text>
</comment>
<dbReference type="PANTHER" id="PTHR45631:SF202">
    <property type="entry name" value="SENESCENCE-INDUCED RECEPTOR-LIKE SERINE_THREONINE-PROTEIN KINASE"/>
    <property type="match status" value="1"/>
</dbReference>
<dbReference type="InterPro" id="IPR001611">
    <property type="entry name" value="Leu-rich_rpt"/>
</dbReference>
<keyword evidence="1" id="KW-1133">Transmembrane helix</keyword>
<dbReference type="InterPro" id="IPR032675">
    <property type="entry name" value="LRR_dom_sf"/>
</dbReference>
<name>A0AAN7LGM5_TRANT</name>
<keyword evidence="3" id="KW-1185">Reference proteome</keyword>
<sequence>MVHLLPLCGIGGLSETHHLFFYVNGGLEIPVILLYQTPVTVHSPLVSASDIQLSIQSTTPDTQYQPILNAIEFYILLEHLSLPTATDDITAVNDIKKVYGIKRDSWQGDPCVPKDFIWEGLQCSYDRTPRIVAVDLSGNNLSGQIPESFANLPNLKTLNLRGNNFKCSIPVSLQKKVDDSTLQLSVDNNTNLHCTKKKRNSFIVPVIAATLCSVAVLLMVLAILWRIKSRNGKDKGMDAYILPWNERLRIAVDAAQGT</sequence>
<dbReference type="Gene3D" id="3.80.10.10">
    <property type="entry name" value="Ribonuclease Inhibitor"/>
    <property type="match status" value="1"/>
</dbReference>
<keyword evidence="1" id="KW-0812">Transmembrane</keyword>
<dbReference type="SUPFAM" id="SSF52058">
    <property type="entry name" value="L domain-like"/>
    <property type="match status" value="1"/>
</dbReference>